<accession>A0A0F8ZSD1</accession>
<protein>
    <submittedName>
        <fullName evidence="1">Uncharacterized protein</fullName>
    </submittedName>
</protein>
<sequence length="378" mass="41818">QGIGVVKRGQLVPREQDIPKLTELYNALHNPSKVVSGEISIPQGFEAIYNELRGLADWDTASRLDFDPNVATLEDWFFRGWKPPEGQFVTTEKGRLGIQPKALRAPRVDASFEEMIAAGFEPLFWNPYQQWGYRHNIGEIYREQIELVSYLKGMGNELIRPDSGGALPVGWRVPRIGPAFEGKPFSATDADGKPAVMFTRRWIVPTNVANSLENIYGRRPDMGKFVIGGKTIDPLKIIDMATFVPKRAKLLLSLFQQVDFATRAGGGSWAGMVDSLIALKPLDAVKALAVYPQTVASIVEANFSPTKRLDFAKQLDDTTELVQGRPGINLKGIGEAGLSTMDVTIFAEDMDKLMRSVADKTGIWDRAKGVADSFVDME</sequence>
<comment type="caution">
    <text evidence="1">The sequence shown here is derived from an EMBL/GenBank/DDBJ whole genome shotgun (WGS) entry which is preliminary data.</text>
</comment>
<dbReference type="EMBL" id="LAZR01058695">
    <property type="protein sequence ID" value="KKK69339.1"/>
    <property type="molecule type" value="Genomic_DNA"/>
</dbReference>
<proteinExistence type="predicted"/>
<organism evidence="1">
    <name type="scientific">marine sediment metagenome</name>
    <dbReference type="NCBI Taxonomy" id="412755"/>
    <lineage>
        <taxon>unclassified sequences</taxon>
        <taxon>metagenomes</taxon>
        <taxon>ecological metagenomes</taxon>
    </lineage>
</organism>
<reference evidence="1" key="1">
    <citation type="journal article" date="2015" name="Nature">
        <title>Complex archaea that bridge the gap between prokaryotes and eukaryotes.</title>
        <authorList>
            <person name="Spang A."/>
            <person name="Saw J.H."/>
            <person name="Jorgensen S.L."/>
            <person name="Zaremba-Niedzwiedzka K."/>
            <person name="Martijn J."/>
            <person name="Lind A.E."/>
            <person name="van Eijk R."/>
            <person name="Schleper C."/>
            <person name="Guy L."/>
            <person name="Ettema T.J."/>
        </authorList>
    </citation>
    <scope>NUCLEOTIDE SEQUENCE</scope>
</reference>
<evidence type="ECO:0000313" key="1">
    <source>
        <dbReference type="EMBL" id="KKK69339.1"/>
    </source>
</evidence>
<gene>
    <name evidence="1" type="ORF">LCGC14_2935030</name>
</gene>
<feature type="non-terminal residue" evidence="1">
    <location>
        <position position="378"/>
    </location>
</feature>
<name>A0A0F8ZSD1_9ZZZZ</name>
<dbReference type="AlphaFoldDB" id="A0A0F8ZSD1"/>
<feature type="non-terminal residue" evidence="1">
    <location>
        <position position="1"/>
    </location>
</feature>